<evidence type="ECO:0000256" key="10">
    <source>
        <dbReference type="ARBA" id="ARBA00022840"/>
    </source>
</evidence>
<feature type="domain" description="Histidine kinase" evidence="15">
    <location>
        <begin position="342"/>
        <end position="559"/>
    </location>
</feature>
<dbReference type="RefSeq" id="WP_097012984.1">
    <property type="nucleotide sequence ID" value="NZ_LT907975.1"/>
</dbReference>
<dbReference type="InterPro" id="IPR036097">
    <property type="entry name" value="HisK_dim/P_sf"/>
</dbReference>
<keyword evidence="6 16" id="KW-0808">Transferase</keyword>
<evidence type="ECO:0000256" key="3">
    <source>
        <dbReference type="ARBA" id="ARBA00012438"/>
    </source>
</evidence>
<evidence type="ECO:0000256" key="9">
    <source>
        <dbReference type="ARBA" id="ARBA00022777"/>
    </source>
</evidence>
<protein>
    <recommendedName>
        <fullName evidence="3">histidine kinase</fullName>
        <ecNumber evidence="3">2.7.13.3</ecNumber>
    </recommendedName>
</protein>
<keyword evidence="5" id="KW-0597">Phosphoprotein</keyword>
<evidence type="ECO:0000256" key="5">
    <source>
        <dbReference type="ARBA" id="ARBA00022553"/>
    </source>
</evidence>
<dbReference type="InterPro" id="IPR003594">
    <property type="entry name" value="HATPase_dom"/>
</dbReference>
<dbReference type="Gene3D" id="1.10.287.130">
    <property type="match status" value="1"/>
</dbReference>
<dbReference type="Gene3D" id="3.30.450.20">
    <property type="entry name" value="PAS domain"/>
    <property type="match status" value="2"/>
</dbReference>
<comment type="subcellular location">
    <subcellularLocation>
        <location evidence="2">Cell membrane</location>
        <topology evidence="2">Multi-pass membrane protein</topology>
    </subcellularLocation>
</comment>
<dbReference type="GO" id="GO:0005524">
    <property type="term" value="F:ATP binding"/>
    <property type="evidence" value="ECO:0007669"/>
    <property type="project" value="UniProtKB-KW"/>
</dbReference>
<dbReference type="InterPro" id="IPR003661">
    <property type="entry name" value="HisK_dim/P_dom"/>
</dbReference>
<evidence type="ECO:0000256" key="12">
    <source>
        <dbReference type="ARBA" id="ARBA00023012"/>
    </source>
</evidence>
<proteinExistence type="predicted"/>
<evidence type="ECO:0000313" key="16">
    <source>
        <dbReference type="EMBL" id="SOB60227.1"/>
    </source>
</evidence>
<dbReference type="GO" id="GO:0005886">
    <property type="term" value="C:plasma membrane"/>
    <property type="evidence" value="ECO:0007669"/>
    <property type="project" value="UniProtKB-SubCell"/>
</dbReference>
<keyword evidence="13 14" id="KW-0472">Membrane</keyword>
<dbReference type="PRINTS" id="PR00344">
    <property type="entry name" value="BCTRLSENSOR"/>
</dbReference>
<evidence type="ECO:0000256" key="7">
    <source>
        <dbReference type="ARBA" id="ARBA00022692"/>
    </source>
</evidence>
<evidence type="ECO:0000256" key="2">
    <source>
        <dbReference type="ARBA" id="ARBA00004651"/>
    </source>
</evidence>
<dbReference type="EMBL" id="LT907975">
    <property type="protein sequence ID" value="SOB60227.1"/>
    <property type="molecule type" value="Genomic_DNA"/>
</dbReference>
<dbReference type="Proteomes" id="UP000219215">
    <property type="component" value="Chromosome DPRO"/>
</dbReference>
<evidence type="ECO:0000256" key="13">
    <source>
        <dbReference type="ARBA" id="ARBA00023136"/>
    </source>
</evidence>
<keyword evidence="4" id="KW-1003">Cell membrane</keyword>
<dbReference type="OrthoDB" id="9777714at2"/>
<dbReference type="PANTHER" id="PTHR43065:SF46">
    <property type="entry name" value="C4-DICARBOXYLATE TRANSPORT SENSOR PROTEIN DCTB"/>
    <property type="match status" value="1"/>
</dbReference>
<keyword evidence="10" id="KW-0067">ATP-binding</keyword>
<evidence type="ECO:0000256" key="8">
    <source>
        <dbReference type="ARBA" id="ARBA00022741"/>
    </source>
</evidence>
<keyword evidence="9" id="KW-0418">Kinase</keyword>
<dbReference type="SMART" id="SM00387">
    <property type="entry name" value="HATPase_c"/>
    <property type="match status" value="1"/>
</dbReference>
<dbReference type="CDD" id="cd00082">
    <property type="entry name" value="HisKA"/>
    <property type="match status" value="1"/>
</dbReference>
<keyword evidence="12" id="KW-0902">Two-component regulatory system</keyword>
<evidence type="ECO:0000256" key="4">
    <source>
        <dbReference type="ARBA" id="ARBA00022475"/>
    </source>
</evidence>
<evidence type="ECO:0000256" key="1">
    <source>
        <dbReference type="ARBA" id="ARBA00000085"/>
    </source>
</evidence>
<dbReference type="InterPro" id="IPR004358">
    <property type="entry name" value="Sig_transdc_His_kin-like_C"/>
</dbReference>
<feature type="transmembrane region" description="Helical" evidence="14">
    <location>
        <begin position="14"/>
        <end position="35"/>
    </location>
</feature>
<accession>A0A2C8FCQ9</accession>
<evidence type="ECO:0000259" key="15">
    <source>
        <dbReference type="PROSITE" id="PS50109"/>
    </source>
</evidence>
<sequence length="562" mass="61766">MSEAPYYQGLTKSMMFTIILVSFTPLLIVTIIAGYQYSVAYKAKVEAHLHELVLKHDQSVDVYLGEKAEELQVIAEVVGIDHLREKGGVARVLDALVRMHGSDFVDLGLVNEQGVQIAYAGPYKLTGVNYSDADWFKAVAERGVHISDVELGIRGVPHFTISLLLRDGEQEWVLRTTLDFIAFTELVEDIRIGETGLAYIINKEGEFQTTPRRDMTGEVDFLRELVADLDDAPMGRGRAAMTIETNPVTGNDTIYVTSPLKSGDWIMVFQQDVADAYSAQHQARNVAMVIMLIGGVAIAVMAYLMSRRMARKVELADIEKEMMNDQVIEAGKLASVGELAAGIAHEINNPVAIMVEEAGWIQDLLDEGLEEDDNEREVQRALNQIRTQGARCREITHKLLSFARKIDPTIEHIDLNELVLEMVEFCEQRARFANVVMEASLDDAIAQVEGSSSEMQQVLLNLINNAIDAMDPGGGNLDIMTRRDNGSVSIAISDTGCGIPQANLQRIFDPFFTTKPVGKGTGLGLSIIYGIINKMGGTISVSSVVNRGTTFTIVLPAVTEEV</sequence>
<dbReference type="AlphaFoldDB" id="A0A2C8FCQ9"/>
<dbReference type="SMART" id="SM00388">
    <property type="entry name" value="HisKA"/>
    <property type="match status" value="1"/>
</dbReference>
<dbReference type="InterPro" id="IPR033479">
    <property type="entry name" value="dCache_1"/>
</dbReference>
<dbReference type="Gene3D" id="3.30.565.10">
    <property type="entry name" value="Histidine kinase-like ATPase, C-terminal domain"/>
    <property type="match status" value="1"/>
</dbReference>
<keyword evidence="11 14" id="KW-1133">Transmembrane helix</keyword>
<evidence type="ECO:0000256" key="11">
    <source>
        <dbReference type="ARBA" id="ARBA00022989"/>
    </source>
</evidence>
<dbReference type="SUPFAM" id="SSF55874">
    <property type="entry name" value="ATPase domain of HSP90 chaperone/DNA topoisomerase II/histidine kinase"/>
    <property type="match status" value="1"/>
</dbReference>
<organism evidence="16 17">
    <name type="scientific">Pseudodesulfovibrio profundus</name>
    <dbReference type="NCBI Taxonomy" id="57320"/>
    <lineage>
        <taxon>Bacteria</taxon>
        <taxon>Pseudomonadati</taxon>
        <taxon>Thermodesulfobacteriota</taxon>
        <taxon>Desulfovibrionia</taxon>
        <taxon>Desulfovibrionales</taxon>
        <taxon>Desulfovibrionaceae</taxon>
    </lineage>
</organism>
<keyword evidence="7 14" id="KW-0812">Transmembrane</keyword>
<keyword evidence="8" id="KW-0547">Nucleotide-binding</keyword>
<dbReference type="PROSITE" id="PS50109">
    <property type="entry name" value="HIS_KIN"/>
    <property type="match status" value="1"/>
</dbReference>
<dbReference type="Pfam" id="PF02518">
    <property type="entry name" value="HATPase_c"/>
    <property type="match status" value="1"/>
</dbReference>
<evidence type="ECO:0000256" key="6">
    <source>
        <dbReference type="ARBA" id="ARBA00022679"/>
    </source>
</evidence>
<dbReference type="InterPro" id="IPR005467">
    <property type="entry name" value="His_kinase_dom"/>
</dbReference>
<dbReference type="CDD" id="cd12912">
    <property type="entry name" value="PDC2_MCP_like"/>
    <property type="match status" value="1"/>
</dbReference>
<dbReference type="InterPro" id="IPR036890">
    <property type="entry name" value="HATPase_C_sf"/>
</dbReference>
<name>A0A2C8FCQ9_9BACT</name>
<dbReference type="Pfam" id="PF00512">
    <property type="entry name" value="HisKA"/>
    <property type="match status" value="1"/>
</dbReference>
<gene>
    <name evidence="16" type="primary">virA</name>
    <name evidence="16" type="ORF">DPRO_3315</name>
</gene>
<dbReference type="Pfam" id="PF02743">
    <property type="entry name" value="dCache_1"/>
    <property type="match status" value="1"/>
</dbReference>
<comment type="catalytic activity">
    <reaction evidence="1">
        <text>ATP + protein L-histidine = ADP + protein N-phospho-L-histidine.</text>
        <dbReference type="EC" id="2.7.13.3"/>
    </reaction>
</comment>
<reference evidence="17" key="1">
    <citation type="submission" date="2017-09" db="EMBL/GenBank/DDBJ databases">
        <authorList>
            <person name="Regsiter A."/>
            <person name="William W."/>
        </authorList>
    </citation>
    <scope>NUCLEOTIDE SEQUENCE [LARGE SCALE GENOMIC DNA]</scope>
    <source>
        <strain evidence="17">500-1</strain>
    </source>
</reference>
<dbReference type="EC" id="2.7.13.3" evidence="3"/>
<feature type="transmembrane region" description="Helical" evidence="14">
    <location>
        <begin position="286"/>
        <end position="305"/>
    </location>
</feature>
<evidence type="ECO:0000256" key="14">
    <source>
        <dbReference type="SAM" id="Phobius"/>
    </source>
</evidence>
<evidence type="ECO:0000313" key="17">
    <source>
        <dbReference type="Proteomes" id="UP000219215"/>
    </source>
</evidence>
<dbReference type="PANTHER" id="PTHR43065">
    <property type="entry name" value="SENSOR HISTIDINE KINASE"/>
    <property type="match status" value="1"/>
</dbReference>
<keyword evidence="17" id="KW-1185">Reference proteome</keyword>
<dbReference type="KEGG" id="pprf:DPRO_3315"/>
<dbReference type="SUPFAM" id="SSF47384">
    <property type="entry name" value="Homodimeric domain of signal transducing histidine kinase"/>
    <property type="match status" value="1"/>
</dbReference>
<dbReference type="GO" id="GO:0000155">
    <property type="term" value="F:phosphorelay sensor kinase activity"/>
    <property type="evidence" value="ECO:0007669"/>
    <property type="project" value="InterPro"/>
</dbReference>